<evidence type="ECO:0000256" key="1">
    <source>
        <dbReference type="ARBA" id="ARBA00023015"/>
    </source>
</evidence>
<proteinExistence type="predicted"/>
<keyword evidence="7" id="KW-1185">Reference proteome</keyword>
<evidence type="ECO:0000256" key="4">
    <source>
        <dbReference type="PROSITE-ProRule" id="PRU00335"/>
    </source>
</evidence>
<keyword evidence="1" id="KW-0805">Transcription regulation</keyword>
<dbReference type="Proteomes" id="UP000309848">
    <property type="component" value="Unassembled WGS sequence"/>
</dbReference>
<dbReference type="InterPro" id="IPR001647">
    <property type="entry name" value="HTH_TetR"/>
</dbReference>
<evidence type="ECO:0000256" key="3">
    <source>
        <dbReference type="ARBA" id="ARBA00023163"/>
    </source>
</evidence>
<gene>
    <name evidence="6" type="ORF">E5A74_11650</name>
</gene>
<sequence length="169" mass="17461">MLRDALVKAALDMLEQGEEPSLRAVARAAGVSAMAPYRHFADKAALLSAVAEQGFAALAVALVAADVDTDPRAALIGQGLAYIAFARARPALFRLMFASDFALTLGDDSGAFATLADRVASLGARDPQAATTLSWATVHGLAMLALDGRLPDLGEDGERRVVALLAGAL</sequence>
<comment type="caution">
    <text evidence="6">The sequence shown here is derived from an EMBL/GenBank/DDBJ whole genome shotgun (WGS) entry which is preliminary data.</text>
</comment>
<dbReference type="SUPFAM" id="SSF48498">
    <property type="entry name" value="Tetracyclin repressor-like, C-terminal domain"/>
    <property type="match status" value="1"/>
</dbReference>
<evidence type="ECO:0000313" key="6">
    <source>
        <dbReference type="EMBL" id="TGX42485.1"/>
    </source>
</evidence>
<reference evidence="6 7" key="1">
    <citation type="submission" date="2019-04" db="EMBL/GenBank/DDBJ databases">
        <title>Sphingomonas psychrotolerans sp. nov., isolated from soil in the Tianshan Mountains, Xinjiang, China.</title>
        <authorList>
            <person name="Luo Y."/>
            <person name="Sheng H."/>
        </authorList>
    </citation>
    <scope>NUCLEOTIDE SEQUENCE [LARGE SCALE GENOMIC DNA]</scope>
    <source>
        <strain evidence="6 7">KIS18-15</strain>
    </source>
</reference>
<dbReference type="Gene3D" id="1.10.357.10">
    <property type="entry name" value="Tetracycline Repressor, domain 2"/>
    <property type="match status" value="1"/>
</dbReference>
<protein>
    <submittedName>
        <fullName evidence="6">TetR/AcrR family transcriptional regulator</fullName>
    </submittedName>
</protein>
<dbReference type="OrthoDB" id="7056813at2"/>
<name>A0A4S1WJH0_9SPHN</name>
<dbReference type="Pfam" id="PF13305">
    <property type="entry name" value="TetR_C_33"/>
    <property type="match status" value="1"/>
</dbReference>
<evidence type="ECO:0000256" key="2">
    <source>
        <dbReference type="ARBA" id="ARBA00023125"/>
    </source>
</evidence>
<dbReference type="RefSeq" id="WP_135985041.1">
    <property type="nucleotide sequence ID" value="NZ_JAASQM010000004.1"/>
</dbReference>
<evidence type="ECO:0000259" key="5">
    <source>
        <dbReference type="PROSITE" id="PS50977"/>
    </source>
</evidence>
<feature type="DNA-binding region" description="H-T-H motif" evidence="4">
    <location>
        <begin position="21"/>
        <end position="40"/>
    </location>
</feature>
<dbReference type="InterPro" id="IPR025996">
    <property type="entry name" value="MT1864/Rv1816-like_C"/>
</dbReference>
<dbReference type="AlphaFoldDB" id="A0A4S1WJH0"/>
<evidence type="ECO:0000313" key="7">
    <source>
        <dbReference type="Proteomes" id="UP000309848"/>
    </source>
</evidence>
<dbReference type="PANTHER" id="PTHR30055:SF220">
    <property type="entry name" value="TETR-FAMILY REGULATORY PROTEIN"/>
    <property type="match status" value="1"/>
</dbReference>
<dbReference type="PANTHER" id="PTHR30055">
    <property type="entry name" value="HTH-TYPE TRANSCRIPTIONAL REGULATOR RUTR"/>
    <property type="match status" value="1"/>
</dbReference>
<dbReference type="GO" id="GO:0003700">
    <property type="term" value="F:DNA-binding transcription factor activity"/>
    <property type="evidence" value="ECO:0007669"/>
    <property type="project" value="TreeGrafter"/>
</dbReference>
<dbReference type="SUPFAM" id="SSF46689">
    <property type="entry name" value="Homeodomain-like"/>
    <property type="match status" value="1"/>
</dbReference>
<dbReference type="PROSITE" id="PS50977">
    <property type="entry name" value="HTH_TETR_2"/>
    <property type="match status" value="1"/>
</dbReference>
<dbReference type="InterPro" id="IPR036271">
    <property type="entry name" value="Tet_transcr_reg_TetR-rel_C_sf"/>
</dbReference>
<dbReference type="InterPro" id="IPR009057">
    <property type="entry name" value="Homeodomain-like_sf"/>
</dbReference>
<dbReference type="Pfam" id="PF00440">
    <property type="entry name" value="TetR_N"/>
    <property type="match status" value="1"/>
</dbReference>
<organism evidence="6 7">
    <name type="scientific">Sphingomonas naasensis</name>
    <dbReference type="NCBI Taxonomy" id="1344951"/>
    <lineage>
        <taxon>Bacteria</taxon>
        <taxon>Pseudomonadati</taxon>
        <taxon>Pseudomonadota</taxon>
        <taxon>Alphaproteobacteria</taxon>
        <taxon>Sphingomonadales</taxon>
        <taxon>Sphingomonadaceae</taxon>
        <taxon>Sphingomonas</taxon>
    </lineage>
</organism>
<keyword evidence="2 4" id="KW-0238">DNA-binding</keyword>
<accession>A0A4S1WJH0</accession>
<feature type="domain" description="HTH tetR-type" evidence="5">
    <location>
        <begin position="1"/>
        <end position="58"/>
    </location>
</feature>
<dbReference type="InterPro" id="IPR050109">
    <property type="entry name" value="HTH-type_TetR-like_transc_reg"/>
</dbReference>
<keyword evidence="3" id="KW-0804">Transcription</keyword>
<dbReference type="EMBL" id="SRXU01000004">
    <property type="protein sequence ID" value="TGX42485.1"/>
    <property type="molecule type" value="Genomic_DNA"/>
</dbReference>
<dbReference type="GO" id="GO:0000976">
    <property type="term" value="F:transcription cis-regulatory region binding"/>
    <property type="evidence" value="ECO:0007669"/>
    <property type="project" value="TreeGrafter"/>
</dbReference>